<dbReference type="AlphaFoldDB" id="A0A9Q1H113"/>
<reference evidence="2" key="1">
    <citation type="submission" date="2022-04" db="EMBL/GenBank/DDBJ databases">
        <title>Carnegiea gigantea Genome sequencing and assembly v2.</title>
        <authorList>
            <person name="Copetti D."/>
            <person name="Sanderson M.J."/>
            <person name="Burquez A."/>
            <person name="Wojciechowski M.F."/>
        </authorList>
    </citation>
    <scope>NUCLEOTIDE SEQUENCE</scope>
    <source>
        <strain evidence="2">SGP5-SGP5p</strain>
        <tissue evidence="2">Aerial part</tissue>
    </source>
</reference>
<comment type="caution">
    <text evidence="2">The sequence shown here is derived from an EMBL/GenBank/DDBJ whole genome shotgun (WGS) entry which is preliminary data.</text>
</comment>
<keyword evidence="3" id="KW-1185">Reference proteome</keyword>
<dbReference type="Proteomes" id="UP001153076">
    <property type="component" value="Unassembled WGS sequence"/>
</dbReference>
<proteinExistence type="predicted"/>
<gene>
    <name evidence="2" type="ORF">Cgig2_011135</name>
</gene>
<feature type="region of interest" description="Disordered" evidence="1">
    <location>
        <begin position="35"/>
        <end position="59"/>
    </location>
</feature>
<evidence type="ECO:0000313" key="3">
    <source>
        <dbReference type="Proteomes" id="UP001153076"/>
    </source>
</evidence>
<feature type="compositionally biased region" description="Basic and acidic residues" evidence="1">
    <location>
        <begin position="48"/>
        <end position="59"/>
    </location>
</feature>
<name>A0A9Q1H113_9CARY</name>
<evidence type="ECO:0000256" key="1">
    <source>
        <dbReference type="SAM" id="MobiDB-lite"/>
    </source>
</evidence>
<evidence type="ECO:0000313" key="2">
    <source>
        <dbReference type="EMBL" id="KAJ8428378.1"/>
    </source>
</evidence>
<dbReference type="EMBL" id="JAKOGI010001015">
    <property type="protein sequence ID" value="KAJ8428378.1"/>
    <property type="molecule type" value="Genomic_DNA"/>
</dbReference>
<protein>
    <submittedName>
        <fullName evidence="2">Uncharacterized protein</fullName>
    </submittedName>
</protein>
<sequence length="172" mass="20317">MIITKIELDSRGCVVTPTSRSVFEVLDNNKRKCPKLGAPPVQLKRGRPPSEIRRDRTERRKVYTRSNTLRCSKCKQFGNNSRSHREGNVLDIRRERQREHKVLHINQHCYTIFISTNKIKNFFISTSKSSTFFKSATFFNYANKISNYFIWANQIPDQARLRYPFFKLIVII</sequence>
<organism evidence="2 3">
    <name type="scientific">Carnegiea gigantea</name>
    <dbReference type="NCBI Taxonomy" id="171969"/>
    <lineage>
        <taxon>Eukaryota</taxon>
        <taxon>Viridiplantae</taxon>
        <taxon>Streptophyta</taxon>
        <taxon>Embryophyta</taxon>
        <taxon>Tracheophyta</taxon>
        <taxon>Spermatophyta</taxon>
        <taxon>Magnoliopsida</taxon>
        <taxon>eudicotyledons</taxon>
        <taxon>Gunneridae</taxon>
        <taxon>Pentapetalae</taxon>
        <taxon>Caryophyllales</taxon>
        <taxon>Cactineae</taxon>
        <taxon>Cactaceae</taxon>
        <taxon>Cactoideae</taxon>
        <taxon>Echinocereeae</taxon>
        <taxon>Carnegiea</taxon>
    </lineage>
</organism>
<dbReference type="OrthoDB" id="1939383at2759"/>
<accession>A0A9Q1H113</accession>